<reference evidence="2" key="1">
    <citation type="submission" date="2019-12" db="EMBL/GenBank/DDBJ databases">
        <title>Genome sequence of Babesia ovis.</title>
        <authorList>
            <person name="Yamagishi J."/>
            <person name="Sevinc F."/>
            <person name="Xuan X."/>
        </authorList>
    </citation>
    <scope>NUCLEOTIDE SEQUENCE</scope>
    <source>
        <strain evidence="2">Selcuk</strain>
    </source>
</reference>
<keyword evidence="1" id="KW-1133">Transmembrane helix</keyword>
<dbReference type="EMBL" id="BLIY01000006">
    <property type="protein sequence ID" value="GFE53254.1"/>
    <property type="molecule type" value="Genomic_DNA"/>
</dbReference>
<keyword evidence="1" id="KW-0812">Transmembrane</keyword>
<comment type="caution">
    <text evidence="2">The sequence shown here is derived from an EMBL/GenBank/DDBJ whole genome shotgun (WGS) entry which is preliminary data.</text>
</comment>
<dbReference type="Proteomes" id="UP001057455">
    <property type="component" value="Unassembled WGS sequence"/>
</dbReference>
<keyword evidence="3" id="KW-1185">Reference proteome</keyword>
<gene>
    <name evidence="2" type="ORF">BaOVIS_006580</name>
</gene>
<protein>
    <submittedName>
        <fullName evidence="2">Low temperature requirement A, putative</fullName>
    </submittedName>
</protein>
<keyword evidence="1" id="KW-0472">Membrane</keyword>
<feature type="transmembrane region" description="Helical" evidence="1">
    <location>
        <begin position="45"/>
        <end position="71"/>
    </location>
</feature>
<name>A0A9W5T8A5_BABOV</name>
<dbReference type="AlphaFoldDB" id="A0A9W5T8A5"/>
<evidence type="ECO:0000313" key="2">
    <source>
        <dbReference type="EMBL" id="GFE53254.1"/>
    </source>
</evidence>
<evidence type="ECO:0000313" key="3">
    <source>
        <dbReference type="Proteomes" id="UP001057455"/>
    </source>
</evidence>
<accession>A0A9W5T8A5</accession>
<proteinExistence type="predicted"/>
<evidence type="ECO:0000256" key="1">
    <source>
        <dbReference type="SAM" id="Phobius"/>
    </source>
</evidence>
<organism evidence="2 3">
    <name type="scientific">Babesia ovis</name>
    <dbReference type="NCBI Taxonomy" id="5869"/>
    <lineage>
        <taxon>Eukaryota</taxon>
        <taxon>Sar</taxon>
        <taxon>Alveolata</taxon>
        <taxon>Apicomplexa</taxon>
        <taxon>Aconoidasida</taxon>
        <taxon>Piroplasmida</taxon>
        <taxon>Babesiidae</taxon>
        <taxon>Babesia</taxon>
    </lineage>
</organism>
<feature type="transmembrane region" description="Helical" evidence="1">
    <location>
        <begin position="77"/>
        <end position="99"/>
    </location>
</feature>
<sequence length="129" mass="13693">MTGLPIAKFLVLLCSLCIEAIAAGVRKKSVDNVQKKGGHVIFGKFYTNMQIAFVVLLVLTIIALIVVGAIATKGIQYYAPGAVFVLLLVAGTLFCAYKLGYLDRLLKSKAVETATEAVEEAAESATPQS</sequence>
<feature type="transmembrane region" description="Helical" evidence="1">
    <location>
        <begin position="6"/>
        <end position="25"/>
    </location>
</feature>